<keyword evidence="5 6" id="KW-0472">Membrane</keyword>
<dbReference type="PANTHER" id="PTHR23538">
    <property type="entry name" value="44.5 KD BACTERIOCHLOROPHYLL SYNTHASE SUBUNIT"/>
    <property type="match status" value="1"/>
</dbReference>
<feature type="transmembrane region" description="Helical" evidence="6">
    <location>
        <begin position="88"/>
        <end position="108"/>
    </location>
</feature>
<evidence type="ECO:0000313" key="7">
    <source>
        <dbReference type="EMBL" id="ATS18594.1"/>
    </source>
</evidence>
<evidence type="ECO:0000256" key="5">
    <source>
        <dbReference type="ARBA" id="ARBA00023136"/>
    </source>
</evidence>
<evidence type="ECO:0000256" key="2">
    <source>
        <dbReference type="ARBA" id="ARBA00008412"/>
    </source>
</evidence>
<dbReference type="OrthoDB" id="417677at2"/>
<evidence type="ECO:0000313" key="8">
    <source>
        <dbReference type="Proteomes" id="UP000231057"/>
    </source>
</evidence>
<gene>
    <name evidence="7" type="ORF">BRW62_07300</name>
</gene>
<keyword evidence="3 6" id="KW-0812">Transmembrane</keyword>
<dbReference type="InterPro" id="IPR026036">
    <property type="entry name" value="PucC"/>
</dbReference>
<feature type="transmembrane region" description="Helical" evidence="6">
    <location>
        <begin position="261"/>
        <end position="281"/>
    </location>
</feature>
<dbReference type="Proteomes" id="UP000231057">
    <property type="component" value="Chromosome"/>
</dbReference>
<evidence type="ECO:0000256" key="3">
    <source>
        <dbReference type="ARBA" id="ARBA00022692"/>
    </source>
</evidence>
<dbReference type="Pfam" id="PF03209">
    <property type="entry name" value="PUCC"/>
    <property type="match status" value="1"/>
</dbReference>
<sequence>MVARSVTTAPPPLPLWVMFRLGLFQLGLGMMSILVLGVLNRIMIKELAVPATLVTLTIAMHQFVSPVRVWFGQLSDAHPIGGQHRTGYIWGGAVAFTLVAYTIVQVIWQVGESLSRSGWNGVTQAWIALLGVLFAAYGICVSSSSTPFAALLVDVSEEDNRGKLVGIVWSMLTVGIVVGAILSGVLLQQLEIDTPIALLRSSVNQLFLTVLGVVLLLAIAGTWGVEAKYSRYAVRTTHPQRTEHITLGRALKILTANSQTWLFFIFLVLMTLSLFIQEPVLEPFGGEVFGMTIAETTRLNAYWGVGTLVGLSLTGFLIVPRLGKIATTKYGCLGVAVMFLLLIVAGVTQQAWLFKLELFLFGITAGITTTGALSLMLDLTVAETAGTFIGAWGLAQAIARGSATVLGGAALDIGRQLFGVPILAYSLVFCLPMVGMVLAICLLQRVDVSQFQQQSQRAIASVLAEDLD</sequence>
<feature type="transmembrane region" description="Helical" evidence="6">
    <location>
        <begin position="422"/>
        <end position="443"/>
    </location>
</feature>
<reference evidence="7 8" key="1">
    <citation type="submission" date="2016-11" db="EMBL/GenBank/DDBJ databases">
        <title>Complete genome sequence of thermophilic cyanobacteria strain Synechococcus sp. PCC6715.</title>
        <authorList>
            <person name="Tang J."/>
            <person name="Daroch M."/>
            <person name="Liang Y."/>
            <person name="Jiang D."/>
            <person name="Shah M."/>
        </authorList>
    </citation>
    <scope>NUCLEOTIDE SEQUENCE [LARGE SCALE GENOMIC DNA]</scope>
    <source>
        <strain evidence="7 8">PCC 6715</strain>
    </source>
</reference>
<dbReference type="InterPro" id="IPR036259">
    <property type="entry name" value="MFS_trans_sf"/>
</dbReference>
<feature type="transmembrane region" description="Helical" evidence="6">
    <location>
        <begin position="301"/>
        <end position="319"/>
    </location>
</feature>
<protein>
    <submittedName>
        <fullName evidence="7">MFS transporter</fullName>
    </submittedName>
</protein>
<comment type="subcellular location">
    <subcellularLocation>
        <location evidence="1">Membrane</location>
        <topology evidence="1">Multi-pass membrane protein</topology>
    </subcellularLocation>
</comment>
<feature type="transmembrane region" description="Helical" evidence="6">
    <location>
        <begin position="331"/>
        <end position="352"/>
    </location>
</feature>
<organism evidence="7 8">
    <name type="scientific">Parathermosynechococcus lividus PCC 6715</name>
    <dbReference type="NCBI Taxonomy" id="1917166"/>
    <lineage>
        <taxon>Bacteria</taxon>
        <taxon>Bacillati</taxon>
        <taxon>Cyanobacteriota</taxon>
        <taxon>Cyanophyceae</taxon>
        <taxon>Acaryochloridales</taxon>
        <taxon>Thermosynechococcaceae</taxon>
        <taxon>Parathermosynechococcus</taxon>
    </lineage>
</organism>
<reference evidence="8" key="2">
    <citation type="journal article" date="2022" name="Front. Microbiol.">
        <title>Comparative Genomic Analysis Revealed Distinct Molecular Components and Organization of CO2-Concentrating Mechanism in Thermophilic Cyanobacteria.</title>
        <authorList>
            <person name="Tang J."/>
            <person name="Zhou H."/>
            <person name="Yao D."/>
            <person name="Riaz S."/>
            <person name="You D."/>
            <person name="Klepacz-Smolka A."/>
            <person name="Daroch M."/>
        </authorList>
    </citation>
    <scope>NUCLEOTIDE SEQUENCE [LARGE SCALE GENOMIC DNA]</scope>
    <source>
        <strain evidence="8">PCC 6715</strain>
    </source>
</reference>
<keyword evidence="4 6" id="KW-1133">Transmembrane helix</keyword>
<dbReference type="AlphaFoldDB" id="A0A2D2Q273"/>
<dbReference type="InterPro" id="IPR004896">
    <property type="entry name" value="PucC-rel"/>
</dbReference>
<feature type="transmembrane region" description="Helical" evidence="6">
    <location>
        <begin position="206"/>
        <end position="225"/>
    </location>
</feature>
<keyword evidence="8" id="KW-1185">Reference proteome</keyword>
<feature type="transmembrane region" description="Helical" evidence="6">
    <location>
        <begin position="389"/>
        <end position="410"/>
    </location>
</feature>
<feature type="transmembrane region" description="Helical" evidence="6">
    <location>
        <begin position="358"/>
        <end position="377"/>
    </location>
</feature>
<dbReference type="GO" id="GO:0016020">
    <property type="term" value="C:membrane"/>
    <property type="evidence" value="ECO:0007669"/>
    <property type="project" value="UniProtKB-SubCell"/>
</dbReference>
<dbReference type="EMBL" id="CP018092">
    <property type="protein sequence ID" value="ATS18594.1"/>
    <property type="molecule type" value="Genomic_DNA"/>
</dbReference>
<dbReference type="PIRSF" id="PIRSF016565">
    <property type="entry name" value="PucC"/>
    <property type="match status" value="1"/>
</dbReference>
<evidence type="ECO:0000256" key="1">
    <source>
        <dbReference type="ARBA" id="ARBA00004141"/>
    </source>
</evidence>
<name>A0A2D2Q273_PARLV</name>
<dbReference type="CDD" id="cd06176">
    <property type="entry name" value="MFS_BCD_PucC-like"/>
    <property type="match status" value="1"/>
</dbReference>
<dbReference type="KEGG" id="slw:BRW62_07300"/>
<dbReference type="RefSeq" id="WP_099798939.1">
    <property type="nucleotide sequence ID" value="NZ_CP018092.1"/>
</dbReference>
<feature type="transmembrane region" description="Helical" evidence="6">
    <location>
        <begin position="15"/>
        <end position="39"/>
    </location>
</feature>
<dbReference type="PANTHER" id="PTHR23538:SF1">
    <property type="entry name" value="44.5 KD BACTERIOCHLOROPHYLL SYNTHASE SUBUNIT"/>
    <property type="match status" value="1"/>
</dbReference>
<dbReference type="SUPFAM" id="SSF103473">
    <property type="entry name" value="MFS general substrate transporter"/>
    <property type="match status" value="1"/>
</dbReference>
<proteinExistence type="inferred from homology"/>
<accession>A0A2D2Q273</accession>
<feature type="transmembrane region" description="Helical" evidence="6">
    <location>
        <begin position="164"/>
        <end position="186"/>
    </location>
</feature>
<comment type="similarity">
    <text evidence="2">Belongs to the PucC family.</text>
</comment>
<feature type="transmembrane region" description="Helical" evidence="6">
    <location>
        <begin position="128"/>
        <end position="152"/>
    </location>
</feature>
<dbReference type="Gene3D" id="1.20.1250.20">
    <property type="entry name" value="MFS general substrate transporter like domains"/>
    <property type="match status" value="1"/>
</dbReference>
<evidence type="ECO:0000256" key="6">
    <source>
        <dbReference type="SAM" id="Phobius"/>
    </source>
</evidence>
<evidence type="ECO:0000256" key="4">
    <source>
        <dbReference type="ARBA" id="ARBA00022989"/>
    </source>
</evidence>